<dbReference type="EC" id="3.1.4.4" evidence="3"/>
<feature type="domain" description="PLD phosphodiesterase" evidence="7">
    <location>
        <begin position="412"/>
        <end position="446"/>
    </location>
</feature>
<keyword evidence="6" id="KW-0443">Lipid metabolism</keyword>
<dbReference type="GO" id="GO:0016891">
    <property type="term" value="F:RNA endonuclease activity producing 5'-phosphomonoesters, hydrolytic mechanism"/>
    <property type="evidence" value="ECO:0007669"/>
    <property type="project" value="TreeGrafter"/>
</dbReference>
<dbReference type="AlphaFoldDB" id="A0A1M6B0W6"/>
<keyword evidence="4" id="KW-0378">Hydrolase</keyword>
<evidence type="ECO:0000256" key="5">
    <source>
        <dbReference type="ARBA" id="ARBA00022963"/>
    </source>
</evidence>
<evidence type="ECO:0000256" key="6">
    <source>
        <dbReference type="ARBA" id="ARBA00023098"/>
    </source>
</evidence>
<sequence>MVKYLLSGIALLIAFNARPQQNISDARNSVGENVTVSGIVTNGGELGRIRYLQDETAGIAAYGNTVSSLQRGDSVTISGTVKDYRNLLEIDPVSSVTVHSSGNQLPAPKIISIEQIGEEYEGQLVQINDVEFATPTGSFEGDANYNLTDGENTFEIRINRNAEAIIDEQIPTGTLNLIGLCSQFSYNQNDITTGYQLLPRDINDFVLTSAVNIISPVTVENISKSGFTLTWRTDAEATAEVMYGTTPNSSDWNDITTGTTTASNGEFIQEVNITGREAGSVIYAQPYSYASSDTAFAPLATYATESNSTGDMKIYFNSDVDTTYSVYTPAQNIGGALDDTLVAYIDRAEESIDFAIYSFSNISSASVPNALNRAKDRGLRVRVISCGTKQNQGLYYLDQDIPVLVAPNENERDGIMHNKFAAIDAESSNPDKPIVWTGSTNISYNQVVSDANNMIFIQDQTLARAYKIEFEEMWGSNTAQPNENYSRFGADKTDNTPHEFIIGGNRVESYFSPSDGTNQQLVNVIHSADNNLNVGTMLITRTDLALAISEAKARGVAANVLTEGDANTGTVNSILSDALGNNSYVFDNVTYGILHHKYAVVDNNKPTFDPLVVTGSHNWSNSANEINDENTLIIHNEDIANQYYQNFAARFTANNGMLATNTPLVKNQQETYFYPNPARNKIKVVAPDEISRIKIFNLSGIKILETESDNSNSFDVSISHLEPGLYFIKVSTNSGKESAHKITVIR</sequence>
<evidence type="ECO:0000256" key="4">
    <source>
        <dbReference type="ARBA" id="ARBA00022801"/>
    </source>
</evidence>
<evidence type="ECO:0000259" key="7">
    <source>
        <dbReference type="PROSITE" id="PS50035"/>
    </source>
</evidence>
<accession>A0A1M6B0W6</accession>
<dbReference type="InterPro" id="IPR051406">
    <property type="entry name" value="PLD_domain"/>
</dbReference>
<keyword evidence="5" id="KW-0442">Lipid degradation</keyword>
<dbReference type="GO" id="GO:0006793">
    <property type="term" value="P:phosphorus metabolic process"/>
    <property type="evidence" value="ECO:0007669"/>
    <property type="project" value="UniProtKB-ARBA"/>
</dbReference>
<dbReference type="NCBIfam" id="TIGR04183">
    <property type="entry name" value="Por_Secre_tail"/>
    <property type="match status" value="1"/>
</dbReference>
<dbReference type="Pfam" id="PF18962">
    <property type="entry name" value="Por_Secre_tail"/>
    <property type="match status" value="1"/>
</dbReference>
<dbReference type="Proteomes" id="UP000184050">
    <property type="component" value="Unassembled WGS sequence"/>
</dbReference>
<reference evidence="8 9" key="1">
    <citation type="submission" date="2016-11" db="EMBL/GenBank/DDBJ databases">
        <authorList>
            <person name="Jaros S."/>
            <person name="Januszkiewicz K."/>
            <person name="Wedrychowicz H."/>
        </authorList>
    </citation>
    <scope>NUCLEOTIDE SEQUENCE [LARGE SCALE GENOMIC DNA]</scope>
    <source>
        <strain evidence="8 9">DSM 27063</strain>
    </source>
</reference>
<comment type="catalytic activity">
    <reaction evidence="1">
        <text>a 1,2-diacyl-sn-glycero-3-phosphocholine + H2O = a 1,2-diacyl-sn-glycero-3-phosphate + choline + H(+)</text>
        <dbReference type="Rhea" id="RHEA:14445"/>
        <dbReference type="ChEBI" id="CHEBI:15354"/>
        <dbReference type="ChEBI" id="CHEBI:15377"/>
        <dbReference type="ChEBI" id="CHEBI:15378"/>
        <dbReference type="ChEBI" id="CHEBI:57643"/>
        <dbReference type="ChEBI" id="CHEBI:58608"/>
        <dbReference type="EC" id="3.1.4.4"/>
    </reaction>
</comment>
<feature type="domain" description="PLD phosphodiesterase" evidence="7">
    <location>
        <begin position="590"/>
        <end position="623"/>
    </location>
</feature>
<dbReference type="InterPro" id="IPR025202">
    <property type="entry name" value="PLD-like_dom"/>
</dbReference>
<dbReference type="PANTHER" id="PTHR43856">
    <property type="entry name" value="CARDIOLIPIN HYDROLASE"/>
    <property type="match status" value="1"/>
</dbReference>
<dbReference type="Pfam" id="PF18942">
    <property type="entry name" value="DUF5689"/>
    <property type="match status" value="1"/>
</dbReference>
<evidence type="ECO:0000313" key="9">
    <source>
        <dbReference type="Proteomes" id="UP000184050"/>
    </source>
</evidence>
<dbReference type="OrthoDB" id="9762009at2"/>
<evidence type="ECO:0000256" key="3">
    <source>
        <dbReference type="ARBA" id="ARBA00012027"/>
    </source>
</evidence>
<evidence type="ECO:0000313" key="8">
    <source>
        <dbReference type="EMBL" id="SHI42317.1"/>
    </source>
</evidence>
<dbReference type="InterPro" id="IPR001736">
    <property type="entry name" value="PLipase_D/transphosphatidylase"/>
</dbReference>
<name>A0A1M6B0W6_9BACT</name>
<organism evidence="8 9">
    <name type="scientific">Tangfeifania diversioriginum</name>
    <dbReference type="NCBI Taxonomy" id="1168035"/>
    <lineage>
        <taxon>Bacteria</taxon>
        <taxon>Pseudomonadati</taxon>
        <taxon>Bacteroidota</taxon>
        <taxon>Bacteroidia</taxon>
        <taxon>Marinilabiliales</taxon>
        <taxon>Prolixibacteraceae</taxon>
        <taxon>Tangfeifania</taxon>
    </lineage>
</organism>
<protein>
    <recommendedName>
        <fullName evidence="3">phospholipase D</fullName>
        <ecNumber evidence="3">3.1.4.4</ecNumber>
    </recommendedName>
</protein>
<dbReference type="RefSeq" id="WP_073164506.1">
    <property type="nucleotide sequence ID" value="NZ_FQZE01000002.1"/>
</dbReference>
<dbReference type="Gene3D" id="3.30.870.10">
    <property type="entry name" value="Endonuclease Chain A"/>
    <property type="match status" value="2"/>
</dbReference>
<evidence type="ECO:0000256" key="2">
    <source>
        <dbReference type="ARBA" id="ARBA00008664"/>
    </source>
</evidence>
<dbReference type="CDD" id="cd04486">
    <property type="entry name" value="YhcR_OBF_like"/>
    <property type="match status" value="1"/>
</dbReference>
<dbReference type="PROSITE" id="PS50035">
    <property type="entry name" value="PLD"/>
    <property type="match status" value="2"/>
</dbReference>
<dbReference type="SUPFAM" id="SSF56024">
    <property type="entry name" value="Phospholipase D/nuclease"/>
    <property type="match status" value="2"/>
</dbReference>
<dbReference type="PANTHER" id="PTHR43856:SF1">
    <property type="entry name" value="MITOCHONDRIAL CARDIOLIPIN HYDROLASE"/>
    <property type="match status" value="1"/>
</dbReference>
<comment type="similarity">
    <text evidence="2">Belongs to the phospholipase D family.</text>
</comment>
<dbReference type="GO" id="GO:0016042">
    <property type="term" value="P:lipid catabolic process"/>
    <property type="evidence" value="ECO:0007669"/>
    <property type="project" value="UniProtKB-KW"/>
</dbReference>
<dbReference type="EMBL" id="FQZE01000002">
    <property type="protein sequence ID" value="SHI42317.1"/>
    <property type="molecule type" value="Genomic_DNA"/>
</dbReference>
<dbReference type="InterPro" id="IPR026444">
    <property type="entry name" value="Secre_tail"/>
</dbReference>
<evidence type="ECO:0000256" key="1">
    <source>
        <dbReference type="ARBA" id="ARBA00000798"/>
    </source>
</evidence>
<dbReference type="InterPro" id="IPR043744">
    <property type="entry name" value="DUF5689"/>
</dbReference>
<keyword evidence="9" id="KW-1185">Reference proteome</keyword>
<dbReference type="STRING" id="1168035.SAMN05444280_10248"/>
<proteinExistence type="inferred from homology"/>
<dbReference type="SMART" id="SM00155">
    <property type="entry name" value="PLDc"/>
    <property type="match status" value="2"/>
</dbReference>
<dbReference type="Pfam" id="PF13091">
    <property type="entry name" value="PLDc_2"/>
    <property type="match status" value="2"/>
</dbReference>
<gene>
    <name evidence="8" type="ORF">SAMN05444280_10248</name>
</gene>
<dbReference type="GO" id="GO:0004630">
    <property type="term" value="F:phospholipase D activity"/>
    <property type="evidence" value="ECO:0007669"/>
    <property type="project" value="UniProtKB-EC"/>
</dbReference>